<feature type="chain" id="PRO_5022239144" description="Sialidase domain-containing protein" evidence="1">
    <location>
        <begin position="31"/>
        <end position="361"/>
    </location>
</feature>
<evidence type="ECO:0000313" key="2">
    <source>
        <dbReference type="EMBL" id="QDT07325.1"/>
    </source>
</evidence>
<dbReference type="OrthoDB" id="20875at2"/>
<protein>
    <recommendedName>
        <fullName evidence="4">Sialidase domain-containing protein</fullName>
    </recommendedName>
</protein>
<dbReference type="Gene3D" id="2.120.10.10">
    <property type="match status" value="1"/>
</dbReference>
<accession>A0A517NJM2</accession>
<dbReference type="EMBL" id="CP036525">
    <property type="protein sequence ID" value="QDT07325.1"/>
    <property type="molecule type" value="Genomic_DNA"/>
</dbReference>
<evidence type="ECO:0000313" key="3">
    <source>
        <dbReference type="Proteomes" id="UP000318538"/>
    </source>
</evidence>
<dbReference type="Proteomes" id="UP000318538">
    <property type="component" value="Chromosome"/>
</dbReference>
<dbReference type="InterPro" id="IPR036278">
    <property type="entry name" value="Sialidase_sf"/>
</dbReference>
<evidence type="ECO:0000256" key="1">
    <source>
        <dbReference type="SAM" id="SignalP"/>
    </source>
</evidence>
<keyword evidence="3" id="KW-1185">Reference proteome</keyword>
<dbReference type="AlphaFoldDB" id="A0A517NJM2"/>
<dbReference type="KEGG" id="rlc:K227x_57520"/>
<keyword evidence="1" id="KW-0732">Signal</keyword>
<reference evidence="2 3" key="1">
    <citation type="submission" date="2019-02" db="EMBL/GenBank/DDBJ databases">
        <title>Deep-cultivation of Planctomycetes and their phenomic and genomic characterization uncovers novel biology.</title>
        <authorList>
            <person name="Wiegand S."/>
            <person name="Jogler M."/>
            <person name="Boedeker C."/>
            <person name="Pinto D."/>
            <person name="Vollmers J."/>
            <person name="Rivas-Marin E."/>
            <person name="Kohn T."/>
            <person name="Peeters S.H."/>
            <person name="Heuer A."/>
            <person name="Rast P."/>
            <person name="Oberbeckmann S."/>
            <person name="Bunk B."/>
            <person name="Jeske O."/>
            <person name="Meyerdierks A."/>
            <person name="Storesund J.E."/>
            <person name="Kallscheuer N."/>
            <person name="Luecker S."/>
            <person name="Lage O.M."/>
            <person name="Pohl T."/>
            <person name="Merkel B.J."/>
            <person name="Hornburger P."/>
            <person name="Mueller R.-W."/>
            <person name="Bruemmer F."/>
            <person name="Labrenz M."/>
            <person name="Spormann A.M."/>
            <person name="Op den Camp H."/>
            <person name="Overmann J."/>
            <person name="Amann R."/>
            <person name="Jetten M.S.M."/>
            <person name="Mascher T."/>
            <person name="Medema M.H."/>
            <person name="Devos D.P."/>
            <person name="Kaster A.-K."/>
            <person name="Ovreas L."/>
            <person name="Rohde M."/>
            <person name="Galperin M.Y."/>
            <person name="Jogler C."/>
        </authorList>
    </citation>
    <scope>NUCLEOTIDE SEQUENCE [LARGE SCALE GENOMIC DNA]</scope>
    <source>
        <strain evidence="2 3">K22_7</strain>
    </source>
</reference>
<proteinExistence type="predicted"/>
<organism evidence="2 3">
    <name type="scientific">Rubripirellula lacrimiformis</name>
    <dbReference type="NCBI Taxonomy" id="1930273"/>
    <lineage>
        <taxon>Bacteria</taxon>
        <taxon>Pseudomonadati</taxon>
        <taxon>Planctomycetota</taxon>
        <taxon>Planctomycetia</taxon>
        <taxon>Pirellulales</taxon>
        <taxon>Pirellulaceae</taxon>
        <taxon>Rubripirellula</taxon>
    </lineage>
</organism>
<feature type="signal peptide" evidence="1">
    <location>
        <begin position="1"/>
        <end position="30"/>
    </location>
</feature>
<sequence length="361" mass="40284" precursor="true">MFHFFACRVFRLIALLTVGSLAFLSANVRAEDSVPAIDVTNVRRVFDNGQHNAFTDMIRWQGQYWLAFRSCPDGHMVHSSSSIIVLRSDDAKTWDTVHQFSVPLRDTRDPHFLAFKGKLFIFTGTWFSGEGKLDREDYDINKQLGFAVSTDDGKSWSEPQQMEGTYGHYIWRAVTDGETAYLCGRRKRGYSEAESGAGGASILEGTLLESTDGLNWKFRSLFQPESGNETAFQILPDKTILALSRQNGPASQLARSRPPYLTWDRKPLPLFVGGPMLESWGDRLLVGGRRNTGAGPKTALYWLIDDELEPIAELPSGGDNSYPGFIAIDDRHGLVSWYSSHETDAGGKVITAIYLADVQIQ</sequence>
<dbReference type="SUPFAM" id="SSF50939">
    <property type="entry name" value="Sialidases"/>
    <property type="match status" value="1"/>
</dbReference>
<dbReference type="RefSeq" id="WP_145175124.1">
    <property type="nucleotide sequence ID" value="NZ_CP036525.1"/>
</dbReference>
<evidence type="ECO:0008006" key="4">
    <source>
        <dbReference type="Google" id="ProtNLM"/>
    </source>
</evidence>
<gene>
    <name evidence="2" type="ORF">K227x_57520</name>
</gene>
<name>A0A517NJM2_9BACT</name>